<dbReference type="PANTHER" id="PTHR43537">
    <property type="entry name" value="TRANSCRIPTIONAL REGULATOR, GNTR FAMILY"/>
    <property type="match status" value="1"/>
</dbReference>
<dbReference type="Gene3D" id="1.20.120.530">
    <property type="entry name" value="GntR ligand-binding domain-like"/>
    <property type="match status" value="1"/>
</dbReference>
<dbReference type="InterPro" id="IPR036388">
    <property type="entry name" value="WH-like_DNA-bd_sf"/>
</dbReference>
<dbReference type="SMART" id="SM00345">
    <property type="entry name" value="HTH_GNTR"/>
    <property type="match status" value="1"/>
</dbReference>
<dbReference type="InterPro" id="IPR008920">
    <property type="entry name" value="TF_FadR/GntR_C"/>
</dbReference>
<dbReference type="EMBL" id="CP076022">
    <property type="protein sequence ID" value="QWC11390.1"/>
    <property type="molecule type" value="Genomic_DNA"/>
</dbReference>
<evidence type="ECO:0000259" key="4">
    <source>
        <dbReference type="PROSITE" id="PS50949"/>
    </source>
</evidence>
<accession>A0A975R0X6</accession>
<evidence type="ECO:0000256" key="2">
    <source>
        <dbReference type="ARBA" id="ARBA00023125"/>
    </source>
</evidence>
<reference evidence="5 6" key="1">
    <citation type="submission" date="2021-05" db="EMBL/GenBank/DDBJ databases">
        <title>Novel species in genus Arthrobacter.</title>
        <authorList>
            <person name="Zhang G."/>
        </authorList>
    </citation>
    <scope>NUCLEOTIDE SEQUENCE [LARGE SCALE GENOMIC DNA]</scope>
    <source>
        <strain evidence="6">zg-ZUI227</strain>
    </source>
</reference>
<dbReference type="PANTHER" id="PTHR43537:SF20">
    <property type="entry name" value="HTH-TYPE TRANSCRIPTIONAL REPRESSOR GLAR"/>
    <property type="match status" value="1"/>
</dbReference>
<dbReference type="InterPro" id="IPR011711">
    <property type="entry name" value="GntR_C"/>
</dbReference>
<dbReference type="GO" id="GO:0003677">
    <property type="term" value="F:DNA binding"/>
    <property type="evidence" value="ECO:0007669"/>
    <property type="project" value="UniProtKB-KW"/>
</dbReference>
<keyword evidence="1" id="KW-0805">Transcription regulation</keyword>
<evidence type="ECO:0000256" key="3">
    <source>
        <dbReference type="ARBA" id="ARBA00023163"/>
    </source>
</evidence>
<dbReference type="Gene3D" id="1.10.10.10">
    <property type="entry name" value="Winged helix-like DNA-binding domain superfamily/Winged helix DNA-binding domain"/>
    <property type="match status" value="1"/>
</dbReference>
<sequence length="231" mass="25412">MVTQPRSATLTAHVHEQLRAEILGNVFAPGSPLRLAVLSKRYGTSMSVIREALVRLTEQHLVVLLPNQGFRVTEISREDLIDVTELRIMLEGLALRRSIENGDMDWEARVVSSHHVLERAELHREGEPGTTAEWSAAHAAFHDALGTASGSQRLIGMVRGLRDSSELYRQLSGVGVAEAKRDVPAEHRELMELACDRRADEAVAALGRHLQCTTDLLLQAALAEDGGGRYN</sequence>
<gene>
    <name evidence="5" type="ORF">KKR91_07510</name>
</gene>
<evidence type="ECO:0000313" key="6">
    <source>
        <dbReference type="Proteomes" id="UP000676885"/>
    </source>
</evidence>
<dbReference type="AlphaFoldDB" id="A0A975R0X6"/>
<dbReference type="InterPro" id="IPR036390">
    <property type="entry name" value="WH_DNA-bd_sf"/>
</dbReference>
<evidence type="ECO:0000256" key="1">
    <source>
        <dbReference type="ARBA" id="ARBA00023015"/>
    </source>
</evidence>
<proteinExistence type="predicted"/>
<evidence type="ECO:0000313" key="5">
    <source>
        <dbReference type="EMBL" id="QWC11390.1"/>
    </source>
</evidence>
<organism evidence="5 6">
    <name type="scientific">Arthrobacter jiangjiafuii</name>
    <dbReference type="NCBI Taxonomy" id="2817475"/>
    <lineage>
        <taxon>Bacteria</taxon>
        <taxon>Bacillati</taxon>
        <taxon>Actinomycetota</taxon>
        <taxon>Actinomycetes</taxon>
        <taxon>Micrococcales</taxon>
        <taxon>Micrococcaceae</taxon>
        <taxon>Arthrobacter</taxon>
    </lineage>
</organism>
<keyword evidence="2" id="KW-0238">DNA-binding</keyword>
<keyword evidence="3" id="KW-0804">Transcription</keyword>
<dbReference type="Pfam" id="PF00392">
    <property type="entry name" value="GntR"/>
    <property type="match status" value="1"/>
</dbReference>
<protein>
    <submittedName>
        <fullName evidence="5">GntR family transcriptional regulator</fullName>
    </submittedName>
</protein>
<dbReference type="Proteomes" id="UP000676885">
    <property type="component" value="Chromosome"/>
</dbReference>
<feature type="domain" description="HTH gntR-type" evidence="4">
    <location>
        <begin position="8"/>
        <end position="75"/>
    </location>
</feature>
<dbReference type="GO" id="GO:0003700">
    <property type="term" value="F:DNA-binding transcription factor activity"/>
    <property type="evidence" value="ECO:0007669"/>
    <property type="project" value="InterPro"/>
</dbReference>
<keyword evidence="6" id="KW-1185">Reference proteome</keyword>
<dbReference type="KEGG" id="ajg:KKR91_07510"/>
<dbReference type="SMART" id="SM00895">
    <property type="entry name" value="FCD"/>
    <property type="match status" value="1"/>
</dbReference>
<dbReference type="InterPro" id="IPR000524">
    <property type="entry name" value="Tscrpt_reg_HTH_GntR"/>
</dbReference>
<name>A0A975R0X6_9MICC</name>
<dbReference type="SUPFAM" id="SSF48008">
    <property type="entry name" value="GntR ligand-binding domain-like"/>
    <property type="match status" value="1"/>
</dbReference>
<dbReference type="SUPFAM" id="SSF46785">
    <property type="entry name" value="Winged helix' DNA-binding domain"/>
    <property type="match status" value="1"/>
</dbReference>
<dbReference type="Pfam" id="PF07729">
    <property type="entry name" value="FCD"/>
    <property type="match status" value="1"/>
</dbReference>
<dbReference type="PROSITE" id="PS50949">
    <property type="entry name" value="HTH_GNTR"/>
    <property type="match status" value="1"/>
</dbReference>